<evidence type="ECO:0000313" key="1">
    <source>
        <dbReference type="EnsemblMetazoa" id="SMAR009649-PA"/>
    </source>
</evidence>
<reference evidence="2" key="1">
    <citation type="submission" date="2011-05" db="EMBL/GenBank/DDBJ databases">
        <authorList>
            <person name="Richards S.R."/>
            <person name="Qu J."/>
            <person name="Jiang H."/>
            <person name="Jhangiani S.N."/>
            <person name="Agravi P."/>
            <person name="Goodspeed R."/>
            <person name="Gross S."/>
            <person name="Mandapat C."/>
            <person name="Jackson L."/>
            <person name="Mathew T."/>
            <person name="Pu L."/>
            <person name="Thornton R."/>
            <person name="Saada N."/>
            <person name="Wilczek-Boney K.B."/>
            <person name="Lee S."/>
            <person name="Kovar C."/>
            <person name="Wu Y."/>
            <person name="Scherer S.E."/>
            <person name="Worley K.C."/>
            <person name="Muzny D.M."/>
            <person name="Gibbs R."/>
        </authorList>
    </citation>
    <scope>NUCLEOTIDE SEQUENCE</scope>
    <source>
        <strain evidence="2">Brora</strain>
    </source>
</reference>
<dbReference type="AlphaFoldDB" id="T1J7J6"/>
<organism evidence="1 2">
    <name type="scientific">Strigamia maritima</name>
    <name type="common">European centipede</name>
    <name type="synonym">Geophilus maritimus</name>
    <dbReference type="NCBI Taxonomy" id="126957"/>
    <lineage>
        <taxon>Eukaryota</taxon>
        <taxon>Metazoa</taxon>
        <taxon>Ecdysozoa</taxon>
        <taxon>Arthropoda</taxon>
        <taxon>Myriapoda</taxon>
        <taxon>Chilopoda</taxon>
        <taxon>Pleurostigmophora</taxon>
        <taxon>Geophilomorpha</taxon>
        <taxon>Linotaeniidae</taxon>
        <taxon>Strigamia</taxon>
    </lineage>
</organism>
<protein>
    <submittedName>
        <fullName evidence="1">Uncharacterized protein</fullName>
    </submittedName>
</protein>
<dbReference type="EnsemblMetazoa" id="SMAR009649-RA">
    <property type="protein sequence ID" value="SMAR009649-PA"/>
    <property type="gene ID" value="SMAR009649"/>
</dbReference>
<keyword evidence="2" id="KW-1185">Reference proteome</keyword>
<dbReference type="Proteomes" id="UP000014500">
    <property type="component" value="Unassembled WGS sequence"/>
</dbReference>
<accession>T1J7J6</accession>
<dbReference type="EMBL" id="JH431934">
    <property type="status" value="NOT_ANNOTATED_CDS"/>
    <property type="molecule type" value="Genomic_DNA"/>
</dbReference>
<sequence>MIPERMLRCGMSIFDLGDAYRQVTLLYAHSPLLIRTSTGPSRQSDDLHDIKKICHLKAPSKSKAHNVLQNVSVPGDLARDNECLPVVQIPEGGGVGVCILLN</sequence>
<name>T1J7J6_STRMM</name>
<proteinExistence type="predicted"/>
<dbReference type="HOGENOM" id="CLU_2280889_0_0_1"/>
<reference evidence="1" key="2">
    <citation type="submission" date="2015-02" db="UniProtKB">
        <authorList>
            <consortium name="EnsemblMetazoa"/>
        </authorList>
    </citation>
    <scope>IDENTIFICATION</scope>
</reference>
<evidence type="ECO:0000313" key="2">
    <source>
        <dbReference type="Proteomes" id="UP000014500"/>
    </source>
</evidence>